<evidence type="ECO:0000313" key="5">
    <source>
        <dbReference type="Proteomes" id="UP000235392"/>
    </source>
</evidence>
<feature type="region of interest" description="Disordered" evidence="1">
    <location>
        <begin position="1"/>
        <end position="91"/>
    </location>
</feature>
<evidence type="ECO:0000256" key="1">
    <source>
        <dbReference type="SAM" id="MobiDB-lite"/>
    </source>
</evidence>
<feature type="compositionally biased region" description="Basic and acidic residues" evidence="1">
    <location>
        <begin position="69"/>
        <end position="80"/>
    </location>
</feature>
<evidence type="ECO:0000313" key="2">
    <source>
        <dbReference type="EMBL" id="PLW23299.1"/>
    </source>
</evidence>
<dbReference type="EMBL" id="PGCI01000637">
    <property type="protein sequence ID" value="PLW23299.1"/>
    <property type="molecule type" value="Genomic_DNA"/>
</dbReference>
<reference evidence="4 5" key="1">
    <citation type="submission" date="2017-11" db="EMBL/GenBank/DDBJ databases">
        <title>De novo assembly and phasing of dikaryotic genomes from two isolates of Puccinia coronata f. sp. avenae, the causal agent of oat crown rust.</title>
        <authorList>
            <person name="Miller M.E."/>
            <person name="Zhang Y."/>
            <person name="Omidvar V."/>
            <person name="Sperschneider J."/>
            <person name="Schwessinger B."/>
            <person name="Raley C."/>
            <person name="Palmer J.M."/>
            <person name="Garnica D."/>
            <person name="Upadhyaya N."/>
            <person name="Rathjen J."/>
            <person name="Taylor J.M."/>
            <person name="Park R.F."/>
            <person name="Dodds P.N."/>
            <person name="Hirsch C.D."/>
            <person name="Kianian S.F."/>
            <person name="Figueroa M."/>
        </authorList>
    </citation>
    <scope>NUCLEOTIDE SEQUENCE [LARGE SCALE GENOMIC DNA]</scope>
    <source>
        <strain evidence="3">12NC29</strain>
        <strain evidence="2">12SD80</strain>
    </source>
</reference>
<comment type="caution">
    <text evidence="2">The sequence shown here is derived from an EMBL/GenBank/DDBJ whole genome shotgun (WGS) entry which is preliminary data.</text>
</comment>
<dbReference type="EMBL" id="PGCJ01000056">
    <property type="protein sequence ID" value="PLW53768.1"/>
    <property type="molecule type" value="Genomic_DNA"/>
</dbReference>
<sequence length="91" mass="9893">MILSQAGVAEANPQSVHQKRNQNHIHPRDSGSDDHNCIIVMCANNPDNPFHPSPSRTPPPPQTQPSTEDPSKTTDPDHLGMFDIDNDTGCA</sequence>
<dbReference type="Proteomes" id="UP000235388">
    <property type="component" value="Unassembled WGS sequence"/>
</dbReference>
<dbReference type="AlphaFoldDB" id="A0A2N5TCU4"/>
<feature type="compositionally biased region" description="Pro residues" evidence="1">
    <location>
        <begin position="49"/>
        <end position="63"/>
    </location>
</feature>
<proteinExistence type="predicted"/>
<evidence type="ECO:0000313" key="3">
    <source>
        <dbReference type="EMBL" id="PLW53768.1"/>
    </source>
</evidence>
<organism evidence="2 5">
    <name type="scientific">Puccinia coronata f. sp. avenae</name>
    <dbReference type="NCBI Taxonomy" id="200324"/>
    <lineage>
        <taxon>Eukaryota</taxon>
        <taxon>Fungi</taxon>
        <taxon>Dikarya</taxon>
        <taxon>Basidiomycota</taxon>
        <taxon>Pucciniomycotina</taxon>
        <taxon>Pucciniomycetes</taxon>
        <taxon>Pucciniales</taxon>
        <taxon>Pucciniaceae</taxon>
        <taxon>Puccinia</taxon>
    </lineage>
</organism>
<name>A0A2N5TCU4_9BASI</name>
<protein>
    <submittedName>
        <fullName evidence="2">Uncharacterized protein</fullName>
    </submittedName>
</protein>
<dbReference type="Proteomes" id="UP000235392">
    <property type="component" value="Unassembled WGS sequence"/>
</dbReference>
<accession>A0A2N5TCU4</accession>
<evidence type="ECO:0000313" key="4">
    <source>
        <dbReference type="Proteomes" id="UP000235388"/>
    </source>
</evidence>
<gene>
    <name evidence="3" type="ORF">PCANC_03620</name>
    <name evidence="2" type="ORF">PCASD_10982</name>
</gene>
<keyword evidence="4" id="KW-1185">Reference proteome</keyword>
<feature type="compositionally biased region" description="Basic and acidic residues" evidence="1">
    <location>
        <begin position="26"/>
        <end position="36"/>
    </location>
</feature>